<evidence type="ECO:0000256" key="11">
    <source>
        <dbReference type="ARBA" id="ARBA00022982"/>
    </source>
</evidence>
<dbReference type="InterPro" id="IPR034804">
    <property type="entry name" value="SQR/QFR_C/D"/>
</dbReference>
<dbReference type="NCBIfam" id="TIGR02968">
    <property type="entry name" value="succ_dehyd_anc"/>
    <property type="match status" value="1"/>
</dbReference>
<comment type="cofactor">
    <cofactor evidence="1">
        <name>heme</name>
        <dbReference type="ChEBI" id="CHEBI:30413"/>
    </cofactor>
</comment>
<dbReference type="RefSeq" id="WP_173272297.1">
    <property type="nucleotide sequence ID" value="NZ_AP021889.1"/>
</dbReference>
<organism evidence="16 17">
    <name type="scientific">Thiosulfatimonas sediminis</name>
    <dbReference type="NCBI Taxonomy" id="2675054"/>
    <lineage>
        <taxon>Bacteria</taxon>
        <taxon>Pseudomonadati</taxon>
        <taxon>Pseudomonadota</taxon>
        <taxon>Gammaproteobacteria</taxon>
        <taxon>Thiotrichales</taxon>
        <taxon>Piscirickettsiaceae</taxon>
        <taxon>Thiosulfatimonas</taxon>
    </lineage>
</organism>
<keyword evidence="10" id="KW-0479">Metal-binding</keyword>
<keyword evidence="8" id="KW-0349">Heme</keyword>
<evidence type="ECO:0000256" key="1">
    <source>
        <dbReference type="ARBA" id="ARBA00001971"/>
    </source>
</evidence>
<gene>
    <name evidence="16" type="ORF">THMIRHAS_14120</name>
</gene>
<dbReference type="SUPFAM" id="SSF81343">
    <property type="entry name" value="Fumarate reductase respiratory complex transmembrane subunits"/>
    <property type="match status" value="1"/>
</dbReference>
<dbReference type="UniPathway" id="UPA00223"/>
<evidence type="ECO:0000256" key="2">
    <source>
        <dbReference type="ARBA" id="ARBA00004050"/>
    </source>
</evidence>
<evidence type="ECO:0000256" key="14">
    <source>
        <dbReference type="ARBA" id="ARBA00023136"/>
    </source>
</evidence>
<dbReference type="InterPro" id="IPR000701">
    <property type="entry name" value="SuccDH_FuR_B_TM-su"/>
</dbReference>
<evidence type="ECO:0000256" key="6">
    <source>
        <dbReference type="ARBA" id="ARBA00022448"/>
    </source>
</evidence>
<feature type="transmembrane region" description="Helical" evidence="15">
    <location>
        <begin position="92"/>
        <end position="112"/>
    </location>
</feature>
<comment type="pathway">
    <text evidence="4">Carbohydrate metabolism; tricarboxylic acid cycle.</text>
</comment>
<dbReference type="KEGG" id="tse:THMIRHAS_14120"/>
<keyword evidence="17" id="KW-1185">Reference proteome</keyword>
<accession>A0A6F8PV97</accession>
<evidence type="ECO:0000256" key="15">
    <source>
        <dbReference type="SAM" id="Phobius"/>
    </source>
</evidence>
<evidence type="ECO:0000256" key="10">
    <source>
        <dbReference type="ARBA" id="ARBA00022723"/>
    </source>
</evidence>
<evidence type="ECO:0000256" key="5">
    <source>
        <dbReference type="ARBA" id="ARBA00019425"/>
    </source>
</evidence>
<reference evidence="17" key="1">
    <citation type="submission" date="2019-11" db="EMBL/GenBank/DDBJ databases">
        <title>Isolation and characterization of two novel species in the genus Thiomicrorhabdus.</title>
        <authorList>
            <person name="Mochizuki J."/>
            <person name="Kojima H."/>
            <person name="Fukui M."/>
        </authorList>
    </citation>
    <scope>NUCLEOTIDE SEQUENCE [LARGE SCALE GENOMIC DNA]</scope>
    <source>
        <strain evidence="17">aks77</strain>
    </source>
</reference>
<feature type="transmembrane region" description="Helical" evidence="15">
    <location>
        <begin position="50"/>
        <end position="72"/>
    </location>
</feature>
<evidence type="ECO:0000313" key="17">
    <source>
        <dbReference type="Proteomes" id="UP000501726"/>
    </source>
</evidence>
<evidence type="ECO:0000256" key="3">
    <source>
        <dbReference type="ARBA" id="ARBA00004141"/>
    </source>
</evidence>
<comment type="function">
    <text evidence="2">Membrane-anchoring subunit of succinate dehydrogenase (SDH).</text>
</comment>
<sequence>MIRLQKLSGAKAHRWQRISAWYLLLYLPALAIYISLVPQHNSLANIIGNLYYCTFGIASLLALLLVFIHAWVGGRDVLIDYTPRSNTYLWLTAYFAFLLLLAANLTLLVLAFNPIF</sequence>
<dbReference type="InterPro" id="IPR014312">
    <property type="entry name" value="Succ_DH_anchor"/>
</dbReference>
<dbReference type="AlphaFoldDB" id="A0A6F8PV97"/>
<dbReference type="GO" id="GO:0016020">
    <property type="term" value="C:membrane"/>
    <property type="evidence" value="ECO:0007669"/>
    <property type="project" value="UniProtKB-SubCell"/>
</dbReference>
<dbReference type="GO" id="GO:0006099">
    <property type="term" value="P:tricarboxylic acid cycle"/>
    <property type="evidence" value="ECO:0007669"/>
    <property type="project" value="UniProtKB-UniPathway"/>
</dbReference>
<feature type="transmembrane region" description="Helical" evidence="15">
    <location>
        <begin position="20"/>
        <end position="38"/>
    </location>
</feature>
<proteinExistence type="predicted"/>
<dbReference type="GO" id="GO:0020037">
    <property type="term" value="F:heme binding"/>
    <property type="evidence" value="ECO:0007669"/>
    <property type="project" value="InterPro"/>
</dbReference>
<dbReference type="Proteomes" id="UP000501726">
    <property type="component" value="Chromosome"/>
</dbReference>
<evidence type="ECO:0000256" key="13">
    <source>
        <dbReference type="ARBA" id="ARBA00023004"/>
    </source>
</evidence>
<evidence type="ECO:0000256" key="8">
    <source>
        <dbReference type="ARBA" id="ARBA00022617"/>
    </source>
</evidence>
<name>A0A6F8PV97_9GAMM</name>
<keyword evidence="13" id="KW-0408">Iron</keyword>
<keyword evidence="14 15" id="KW-0472">Membrane</keyword>
<evidence type="ECO:0000256" key="7">
    <source>
        <dbReference type="ARBA" id="ARBA00022532"/>
    </source>
</evidence>
<keyword evidence="12 15" id="KW-1133">Transmembrane helix</keyword>
<comment type="subcellular location">
    <subcellularLocation>
        <location evidence="3">Membrane</location>
        <topology evidence="3">Multi-pass membrane protein</topology>
    </subcellularLocation>
</comment>
<dbReference type="Pfam" id="PF01127">
    <property type="entry name" value="Sdh_cyt"/>
    <property type="match status" value="1"/>
</dbReference>
<evidence type="ECO:0000256" key="4">
    <source>
        <dbReference type="ARBA" id="ARBA00005163"/>
    </source>
</evidence>
<keyword evidence="11" id="KW-0249">Electron transport</keyword>
<protein>
    <recommendedName>
        <fullName evidence="5">Succinate dehydrogenase hydrophobic membrane anchor subunit</fullName>
    </recommendedName>
</protein>
<dbReference type="EMBL" id="AP021889">
    <property type="protein sequence ID" value="BBP46039.1"/>
    <property type="molecule type" value="Genomic_DNA"/>
</dbReference>
<evidence type="ECO:0000256" key="12">
    <source>
        <dbReference type="ARBA" id="ARBA00022989"/>
    </source>
</evidence>
<evidence type="ECO:0000256" key="9">
    <source>
        <dbReference type="ARBA" id="ARBA00022692"/>
    </source>
</evidence>
<keyword evidence="9 15" id="KW-0812">Transmembrane</keyword>
<evidence type="ECO:0000313" key="16">
    <source>
        <dbReference type="EMBL" id="BBP46039.1"/>
    </source>
</evidence>
<keyword evidence="6" id="KW-0813">Transport</keyword>
<dbReference type="Gene3D" id="1.20.1300.10">
    <property type="entry name" value="Fumarate reductase/succinate dehydrogenase, transmembrane subunit"/>
    <property type="match status" value="1"/>
</dbReference>
<dbReference type="GO" id="GO:0046872">
    <property type="term" value="F:metal ion binding"/>
    <property type="evidence" value="ECO:0007669"/>
    <property type="project" value="UniProtKB-KW"/>
</dbReference>
<keyword evidence="7" id="KW-0816">Tricarboxylic acid cycle</keyword>